<comment type="caution">
    <text evidence="2">The sequence shown here is derived from an EMBL/GenBank/DDBJ whole genome shotgun (WGS) entry which is preliminary data.</text>
</comment>
<protein>
    <submittedName>
        <fullName evidence="2">Uncharacterized protein</fullName>
    </submittedName>
</protein>
<evidence type="ECO:0000256" key="1">
    <source>
        <dbReference type="SAM" id="MobiDB-lite"/>
    </source>
</evidence>
<evidence type="ECO:0000313" key="2">
    <source>
        <dbReference type="EMBL" id="TGO07003.1"/>
    </source>
</evidence>
<evidence type="ECO:0000313" key="3">
    <source>
        <dbReference type="Proteomes" id="UP000297777"/>
    </source>
</evidence>
<proteinExistence type="predicted"/>
<dbReference type="AlphaFoldDB" id="A0A4Z1E8V2"/>
<name>A0A4Z1E8V2_9HELO</name>
<keyword evidence="3" id="KW-1185">Reference proteome</keyword>
<feature type="region of interest" description="Disordered" evidence="1">
    <location>
        <begin position="1"/>
        <end position="28"/>
    </location>
</feature>
<accession>A0A4Z1E8V2</accession>
<dbReference type="OrthoDB" id="3522053at2759"/>
<dbReference type="EMBL" id="PQXH01000351">
    <property type="protein sequence ID" value="TGO07003.1"/>
    <property type="molecule type" value="Genomic_DNA"/>
</dbReference>
<sequence>MFLSNAEPERRPSTTISPASNLMTSNSNNFPRAMRALTRRYKEKAAKMGMGMEWIDKKVLEDLEIVKKEYLSTGKGQPSDEFVLWFYDVEKYDRDSR</sequence>
<organism evidence="2 3">
    <name type="scientific">Botrytis tulipae</name>
    <dbReference type="NCBI Taxonomy" id="87230"/>
    <lineage>
        <taxon>Eukaryota</taxon>
        <taxon>Fungi</taxon>
        <taxon>Dikarya</taxon>
        <taxon>Ascomycota</taxon>
        <taxon>Pezizomycotina</taxon>
        <taxon>Leotiomycetes</taxon>
        <taxon>Helotiales</taxon>
        <taxon>Sclerotiniaceae</taxon>
        <taxon>Botrytis</taxon>
    </lineage>
</organism>
<dbReference type="Proteomes" id="UP000297777">
    <property type="component" value="Unassembled WGS sequence"/>
</dbReference>
<reference evidence="2 3" key="1">
    <citation type="submission" date="2017-12" db="EMBL/GenBank/DDBJ databases">
        <title>Comparative genomics of Botrytis spp.</title>
        <authorList>
            <person name="Valero-Jimenez C.A."/>
            <person name="Tapia P."/>
            <person name="Veloso J."/>
            <person name="Silva-Moreno E."/>
            <person name="Staats M."/>
            <person name="Valdes J.H."/>
            <person name="Van Kan J.A.L."/>
        </authorList>
    </citation>
    <scope>NUCLEOTIDE SEQUENCE [LARGE SCALE GENOMIC DNA]</scope>
    <source>
        <strain evidence="2 3">Bt9001</strain>
    </source>
</reference>
<feature type="compositionally biased region" description="Polar residues" evidence="1">
    <location>
        <begin position="13"/>
        <end position="28"/>
    </location>
</feature>
<gene>
    <name evidence="2" type="ORF">BTUL_0353g00040</name>
</gene>